<protein>
    <submittedName>
        <fullName evidence="2">Uncharacterized protein</fullName>
    </submittedName>
</protein>
<reference evidence="1 3" key="1">
    <citation type="journal article" date="2017" name="Nature">
        <title>The sunflower genome provides insights into oil metabolism, flowering and Asterid evolution.</title>
        <authorList>
            <person name="Badouin H."/>
            <person name="Gouzy J."/>
            <person name="Grassa C.J."/>
            <person name="Murat F."/>
            <person name="Staton S.E."/>
            <person name="Cottret L."/>
            <person name="Lelandais-Briere C."/>
            <person name="Owens G.L."/>
            <person name="Carrere S."/>
            <person name="Mayjonade B."/>
            <person name="Legrand L."/>
            <person name="Gill N."/>
            <person name="Kane N.C."/>
            <person name="Bowers J.E."/>
            <person name="Hubner S."/>
            <person name="Bellec A."/>
            <person name="Berard A."/>
            <person name="Berges H."/>
            <person name="Blanchet N."/>
            <person name="Boniface M.C."/>
            <person name="Brunel D."/>
            <person name="Catrice O."/>
            <person name="Chaidir N."/>
            <person name="Claudel C."/>
            <person name="Donnadieu C."/>
            <person name="Faraut T."/>
            <person name="Fievet G."/>
            <person name="Helmstetter N."/>
            <person name="King M."/>
            <person name="Knapp S.J."/>
            <person name="Lai Z."/>
            <person name="Le Paslier M.C."/>
            <person name="Lippi Y."/>
            <person name="Lorenzon L."/>
            <person name="Mandel J.R."/>
            <person name="Marage G."/>
            <person name="Marchand G."/>
            <person name="Marquand E."/>
            <person name="Bret-Mestries E."/>
            <person name="Morien E."/>
            <person name="Nambeesan S."/>
            <person name="Nguyen T."/>
            <person name="Pegot-Espagnet P."/>
            <person name="Pouilly N."/>
            <person name="Raftis F."/>
            <person name="Sallet E."/>
            <person name="Schiex T."/>
            <person name="Thomas J."/>
            <person name="Vandecasteele C."/>
            <person name="Vares D."/>
            <person name="Vear F."/>
            <person name="Vautrin S."/>
            <person name="Crespi M."/>
            <person name="Mangin B."/>
            <person name="Burke J.M."/>
            <person name="Salse J."/>
            <person name="Munos S."/>
            <person name="Vincourt P."/>
            <person name="Rieseberg L.H."/>
            <person name="Langlade N.B."/>
        </authorList>
    </citation>
    <scope>NUCLEOTIDE SEQUENCE [LARGE SCALE GENOMIC DNA]</scope>
    <source>
        <strain evidence="3">cv. SF193</strain>
        <tissue evidence="1">Leaves</tissue>
    </source>
</reference>
<dbReference type="AlphaFoldDB" id="A0A251SC51"/>
<gene>
    <name evidence="2" type="ORF">HannXRQ_Chr15g0490491</name>
    <name evidence="1" type="ORF">HanXRQr2_Chr15g0713601</name>
</gene>
<evidence type="ECO:0000313" key="1">
    <source>
        <dbReference type="EMBL" id="KAF5766286.1"/>
    </source>
</evidence>
<reference evidence="2" key="2">
    <citation type="submission" date="2017-02" db="EMBL/GenBank/DDBJ databases">
        <title>Sunflower complete genome.</title>
        <authorList>
            <person name="Langlade N."/>
            <person name="Munos S."/>
        </authorList>
    </citation>
    <scope>NUCLEOTIDE SEQUENCE [LARGE SCALE GENOMIC DNA]</scope>
    <source>
        <tissue evidence="2">Leaves</tissue>
    </source>
</reference>
<dbReference type="Gramene" id="mRNA:HanXRQr2_Chr15g0713601">
    <property type="protein sequence ID" value="CDS:HanXRQr2_Chr15g0713601.1"/>
    <property type="gene ID" value="HanXRQr2_Chr15g0713601"/>
</dbReference>
<accession>A0A251SC51</accession>
<evidence type="ECO:0000313" key="2">
    <source>
        <dbReference type="EMBL" id="OTF96112.1"/>
    </source>
</evidence>
<organism evidence="2 3">
    <name type="scientific">Helianthus annuus</name>
    <name type="common">Common sunflower</name>
    <dbReference type="NCBI Taxonomy" id="4232"/>
    <lineage>
        <taxon>Eukaryota</taxon>
        <taxon>Viridiplantae</taxon>
        <taxon>Streptophyta</taxon>
        <taxon>Embryophyta</taxon>
        <taxon>Tracheophyta</taxon>
        <taxon>Spermatophyta</taxon>
        <taxon>Magnoliopsida</taxon>
        <taxon>eudicotyledons</taxon>
        <taxon>Gunneridae</taxon>
        <taxon>Pentapetalae</taxon>
        <taxon>asterids</taxon>
        <taxon>campanulids</taxon>
        <taxon>Asterales</taxon>
        <taxon>Asteraceae</taxon>
        <taxon>Asteroideae</taxon>
        <taxon>Heliantheae alliance</taxon>
        <taxon>Heliantheae</taxon>
        <taxon>Helianthus</taxon>
    </lineage>
</organism>
<name>A0A251SC51_HELAN</name>
<dbReference type="Proteomes" id="UP000215914">
    <property type="component" value="Chromosome 15"/>
</dbReference>
<dbReference type="EMBL" id="CM007904">
    <property type="protein sequence ID" value="OTF96112.1"/>
    <property type="molecule type" value="Genomic_DNA"/>
</dbReference>
<keyword evidence="3" id="KW-1185">Reference proteome</keyword>
<dbReference type="InParanoid" id="A0A251SC51"/>
<sequence>MARGEYRTTDSFSGKWTAMRAKIGKFNNIYNSHTNNHTRRSGSNVVDIMTAAHNEYRY</sequence>
<reference evidence="1" key="3">
    <citation type="submission" date="2020-06" db="EMBL/GenBank/DDBJ databases">
        <title>Helianthus annuus Genome sequencing and assembly Release 2.</title>
        <authorList>
            <person name="Gouzy J."/>
            <person name="Langlade N."/>
            <person name="Munos S."/>
        </authorList>
    </citation>
    <scope>NUCLEOTIDE SEQUENCE</scope>
    <source>
        <tissue evidence="1">Leaves</tissue>
    </source>
</reference>
<dbReference type="EMBL" id="MNCJ02000330">
    <property type="protein sequence ID" value="KAF5766286.1"/>
    <property type="molecule type" value="Genomic_DNA"/>
</dbReference>
<proteinExistence type="predicted"/>
<evidence type="ECO:0000313" key="3">
    <source>
        <dbReference type="Proteomes" id="UP000215914"/>
    </source>
</evidence>